<evidence type="ECO:0000313" key="13">
    <source>
        <dbReference type="EMBL" id="MBB4286726.1"/>
    </source>
</evidence>
<keyword evidence="11" id="KW-0479">Metal-binding</keyword>
<keyword evidence="10" id="KW-0997">Cell inner membrane</keyword>
<dbReference type="EMBL" id="JACIGI010000020">
    <property type="protein sequence ID" value="MBB4286726.1"/>
    <property type="molecule type" value="Genomic_DNA"/>
</dbReference>
<evidence type="ECO:0000256" key="12">
    <source>
        <dbReference type="SAM" id="Phobius"/>
    </source>
</evidence>
<evidence type="ECO:0000256" key="5">
    <source>
        <dbReference type="ARBA" id="ARBA00022692"/>
    </source>
</evidence>
<dbReference type="InterPro" id="IPR004772">
    <property type="entry name" value="TrkH"/>
</dbReference>
<comment type="caution">
    <text evidence="13">The sequence shown here is derived from an EMBL/GenBank/DDBJ whole genome shotgun (WGS) entry which is preliminary data.</text>
</comment>
<feature type="transmembrane region" description="Helical" evidence="12">
    <location>
        <begin position="179"/>
        <end position="204"/>
    </location>
</feature>
<dbReference type="PANTHER" id="PTHR32024">
    <property type="entry name" value="TRK SYSTEM POTASSIUM UPTAKE PROTEIN TRKG-RELATED"/>
    <property type="match status" value="1"/>
</dbReference>
<feature type="binding site" evidence="11">
    <location>
        <position position="436"/>
    </location>
    <ligand>
        <name>K(+)</name>
        <dbReference type="ChEBI" id="CHEBI:29103"/>
    </ligand>
</feature>
<keyword evidence="14" id="KW-1185">Reference proteome</keyword>
<dbReference type="Pfam" id="PF02386">
    <property type="entry name" value="TrkH"/>
    <property type="match status" value="1"/>
</dbReference>
<feature type="transmembrane region" description="Helical" evidence="12">
    <location>
        <begin position="70"/>
        <end position="91"/>
    </location>
</feature>
<dbReference type="PIRSF" id="PIRSF006247">
    <property type="entry name" value="TrkH"/>
    <property type="match status" value="1"/>
</dbReference>
<accession>A0A7W6WKU8</accession>
<organism evidence="13 14">
    <name type="scientific">Roseospira goensis</name>
    <dbReference type="NCBI Taxonomy" id="391922"/>
    <lineage>
        <taxon>Bacteria</taxon>
        <taxon>Pseudomonadati</taxon>
        <taxon>Pseudomonadota</taxon>
        <taxon>Alphaproteobacteria</taxon>
        <taxon>Rhodospirillales</taxon>
        <taxon>Rhodospirillaceae</taxon>
        <taxon>Roseospira</taxon>
    </lineage>
</organism>
<dbReference type="PANTHER" id="PTHR32024:SF3">
    <property type="entry name" value="TRK SYSTEM POTASSIUM UPTAKE PROTEIN"/>
    <property type="match status" value="1"/>
</dbReference>
<evidence type="ECO:0000256" key="11">
    <source>
        <dbReference type="PIRSR" id="PIRSR006247-1"/>
    </source>
</evidence>
<dbReference type="Proteomes" id="UP000555728">
    <property type="component" value="Unassembled WGS sequence"/>
</dbReference>
<feature type="binding site" evidence="11">
    <location>
        <position position="220"/>
    </location>
    <ligand>
        <name>K(+)</name>
        <dbReference type="ChEBI" id="CHEBI:29103"/>
    </ligand>
</feature>
<evidence type="ECO:0000256" key="1">
    <source>
        <dbReference type="ARBA" id="ARBA00004651"/>
    </source>
</evidence>
<feature type="binding site" evidence="11">
    <location>
        <position position="112"/>
    </location>
    <ligand>
        <name>K(+)</name>
        <dbReference type="ChEBI" id="CHEBI:29103"/>
    </ligand>
</feature>
<name>A0A7W6WKU8_9PROT</name>
<dbReference type="InterPro" id="IPR003445">
    <property type="entry name" value="Cat_transpt"/>
</dbReference>
<dbReference type="GO" id="GO:0015379">
    <property type="term" value="F:potassium:chloride symporter activity"/>
    <property type="evidence" value="ECO:0007669"/>
    <property type="project" value="InterPro"/>
</dbReference>
<evidence type="ECO:0000256" key="3">
    <source>
        <dbReference type="ARBA" id="ARBA00022475"/>
    </source>
</evidence>
<evidence type="ECO:0000256" key="9">
    <source>
        <dbReference type="ARBA" id="ARBA00023136"/>
    </source>
</evidence>
<dbReference type="GO" id="GO:0046872">
    <property type="term" value="F:metal ion binding"/>
    <property type="evidence" value="ECO:0007669"/>
    <property type="project" value="UniProtKB-KW"/>
</dbReference>
<keyword evidence="9 10" id="KW-0472">Membrane</keyword>
<feature type="binding site" evidence="11">
    <location>
        <position position="111"/>
    </location>
    <ligand>
        <name>K(+)</name>
        <dbReference type="ChEBI" id="CHEBI:29103"/>
    </ligand>
</feature>
<feature type="binding site" evidence="11">
    <location>
        <position position="316"/>
    </location>
    <ligand>
        <name>K(+)</name>
        <dbReference type="ChEBI" id="CHEBI:29103"/>
    </ligand>
</feature>
<feature type="transmembrane region" description="Helical" evidence="12">
    <location>
        <begin position="323"/>
        <end position="349"/>
    </location>
</feature>
<keyword evidence="6 10" id="KW-0630">Potassium</keyword>
<feature type="transmembrane region" description="Helical" evidence="12">
    <location>
        <begin position="37"/>
        <end position="58"/>
    </location>
</feature>
<feature type="transmembrane region" description="Helical" evidence="12">
    <location>
        <begin position="272"/>
        <end position="291"/>
    </location>
</feature>
<feature type="transmembrane region" description="Helical" evidence="12">
    <location>
        <begin position="236"/>
        <end position="256"/>
    </location>
</feature>
<feature type="binding site" evidence="11">
    <location>
        <position position="437"/>
    </location>
    <ligand>
        <name>K(+)</name>
        <dbReference type="ChEBI" id="CHEBI:29103"/>
    </ligand>
</feature>
<sequence>MFDRRPILLIIGFLLSILALGMLIPALVDFMYGNPDWLVFLISSALTLFIGVLLILSSRSGQLKFSLRQAFLMTTASWIVLPGFAALPFVLADPNMGYTDAFFEAMSGITTTGSTVMTGLDLMPPGILLWRGLLQWLGGIGIIIMALTVLPMLRVGGMQMFRVEAFEAQEKVVPRAASLASWLAGIYVGLTLAWAVMLAVFGGLPALDATVHAMTTIATGGYSTKDASVGHFRSAVVDWIIVAGMIVGSIPFLLYFQTVRGRPLALIRDTQVQWFVGTVVVGVAAVTWWLWQDGGMSPLEALRYAAFNTTSVMTGTGYATADYWQWGGVVGGAPVAVLFCLMFVGGCAGSTSCGIKVFRFQILGAMAAIQLRRLLQPNGVFIPYYNKKPIQEGVAEAVMAFFFMYALSVAFLTILLGLTGLDHVTALSGAATAISNVGPGLGDVIGPAGNFATLPDTAKWLLAGGMLLGRLELFTVLVLFVPRFWRD</sequence>
<comment type="subcellular location">
    <subcellularLocation>
        <location evidence="10">Cell inner membrane</location>
        <topology evidence="10">Multi-pass membrane protein</topology>
    </subcellularLocation>
    <subcellularLocation>
        <location evidence="1">Cell membrane</location>
        <topology evidence="1">Multi-pass membrane protein</topology>
    </subcellularLocation>
</comment>
<protein>
    <recommendedName>
        <fullName evidence="10">Trk system potassium uptake protein</fullName>
    </recommendedName>
</protein>
<evidence type="ECO:0000256" key="2">
    <source>
        <dbReference type="ARBA" id="ARBA00022448"/>
    </source>
</evidence>
<feature type="transmembrane region" description="Helical" evidence="12">
    <location>
        <begin position="397"/>
        <end position="418"/>
    </location>
</feature>
<keyword evidence="2 10" id="KW-0813">Transport</keyword>
<feature type="transmembrane region" description="Helical" evidence="12">
    <location>
        <begin position="7"/>
        <end position="31"/>
    </location>
</feature>
<evidence type="ECO:0000256" key="4">
    <source>
        <dbReference type="ARBA" id="ARBA00022538"/>
    </source>
</evidence>
<keyword evidence="5 12" id="KW-0812">Transmembrane</keyword>
<keyword evidence="7 12" id="KW-1133">Transmembrane helix</keyword>
<evidence type="ECO:0000256" key="7">
    <source>
        <dbReference type="ARBA" id="ARBA00022989"/>
    </source>
</evidence>
<gene>
    <name evidence="13" type="ORF">GGD88_002463</name>
</gene>
<evidence type="ECO:0000256" key="6">
    <source>
        <dbReference type="ARBA" id="ARBA00022958"/>
    </source>
</evidence>
<evidence type="ECO:0000256" key="10">
    <source>
        <dbReference type="PIRNR" id="PIRNR006247"/>
    </source>
</evidence>
<evidence type="ECO:0000313" key="14">
    <source>
        <dbReference type="Proteomes" id="UP000555728"/>
    </source>
</evidence>
<keyword evidence="8 10" id="KW-0406">Ion transport</keyword>
<comment type="similarity">
    <text evidence="10">Belongs to the TrkH potassium transport family.</text>
</comment>
<reference evidence="13 14" key="1">
    <citation type="submission" date="2020-08" db="EMBL/GenBank/DDBJ databases">
        <title>Genome sequencing of Purple Non-Sulfur Bacteria from various extreme environments.</title>
        <authorList>
            <person name="Mayer M."/>
        </authorList>
    </citation>
    <scope>NUCLEOTIDE SEQUENCE [LARGE SCALE GENOMIC DNA]</scope>
    <source>
        <strain evidence="13 14">JA135</strain>
    </source>
</reference>
<evidence type="ECO:0000256" key="8">
    <source>
        <dbReference type="ARBA" id="ARBA00023065"/>
    </source>
</evidence>
<comment type="function">
    <text evidence="10">Low-affinity potassium transport system. Interacts with Trk system potassium uptake protein TrkA.</text>
</comment>
<proteinExistence type="inferred from homology"/>
<dbReference type="GO" id="GO:0005886">
    <property type="term" value="C:plasma membrane"/>
    <property type="evidence" value="ECO:0007669"/>
    <property type="project" value="UniProtKB-SubCell"/>
</dbReference>
<keyword evidence="4 10" id="KW-0633">Potassium transport</keyword>
<feature type="transmembrane region" description="Helical" evidence="12">
    <location>
        <begin position="133"/>
        <end position="153"/>
    </location>
</feature>
<dbReference type="AlphaFoldDB" id="A0A7W6WKU8"/>
<feature type="transmembrane region" description="Helical" evidence="12">
    <location>
        <begin position="460"/>
        <end position="481"/>
    </location>
</feature>
<keyword evidence="3 10" id="KW-1003">Cell membrane</keyword>